<dbReference type="InterPro" id="IPR011049">
    <property type="entry name" value="Serralysin-like_metalloprot_C"/>
</dbReference>
<keyword evidence="4" id="KW-0800">Toxin</keyword>
<dbReference type="PRINTS" id="PR01488">
    <property type="entry name" value="RTXTOXINA"/>
</dbReference>
<dbReference type="Gene3D" id="2.150.10.10">
    <property type="entry name" value="Serralysin-like metalloprotease, C-terminal"/>
    <property type="match status" value="1"/>
</dbReference>
<evidence type="ECO:0000256" key="4">
    <source>
        <dbReference type="ARBA" id="ARBA00022656"/>
    </source>
</evidence>
<evidence type="ECO:0000313" key="9">
    <source>
        <dbReference type="Proteomes" id="UP000284605"/>
    </source>
</evidence>
<keyword evidence="5" id="KW-0677">Repeat</keyword>
<evidence type="ECO:0000256" key="2">
    <source>
        <dbReference type="ARBA" id="ARBA00004613"/>
    </source>
</evidence>
<dbReference type="InterPro" id="IPR003995">
    <property type="entry name" value="RTX_toxin_determinant-A"/>
</dbReference>
<gene>
    <name evidence="8" type="ORF">D3874_20325</name>
</gene>
<evidence type="ECO:0000256" key="6">
    <source>
        <dbReference type="ARBA" id="ARBA00023026"/>
    </source>
</evidence>
<organism evidence="8 9">
    <name type="scientific">Oleomonas cavernae</name>
    <dbReference type="NCBI Taxonomy" id="2320859"/>
    <lineage>
        <taxon>Bacteria</taxon>
        <taxon>Pseudomonadati</taxon>
        <taxon>Pseudomonadota</taxon>
        <taxon>Alphaproteobacteria</taxon>
        <taxon>Acetobacterales</taxon>
        <taxon>Acetobacteraceae</taxon>
        <taxon>Oleomonas</taxon>
    </lineage>
</organism>
<name>A0A418WGD2_9PROT</name>
<accession>A0A418WGD2</accession>
<dbReference type="PROSITE" id="PS00330">
    <property type="entry name" value="HEMOLYSIN_CALCIUM"/>
    <property type="match status" value="2"/>
</dbReference>
<evidence type="ECO:0000256" key="1">
    <source>
        <dbReference type="ARBA" id="ARBA00004370"/>
    </source>
</evidence>
<dbReference type="Proteomes" id="UP000284605">
    <property type="component" value="Unassembled WGS sequence"/>
</dbReference>
<dbReference type="EMBL" id="QYUK01000011">
    <property type="protein sequence ID" value="RJF89032.1"/>
    <property type="molecule type" value="Genomic_DNA"/>
</dbReference>
<sequence>MPIFDYKGEDARPLLSDAWGLAAYTGIQSFASEGALPIANPLLNITYGTTAAPPDGWREIPASALGIGPEHVDFLGFIMGDGPTLQGLQTSQAKIWGEYDGAGNLTKISLVLAPTNNVTDVIDYPAMITGEYIHAFDYLIDALTAYTKAHGLTGKDVLVTGYSLGAGATDDMFALKDTDWGGFYAESDYLAAEVPKIVDRPGIFNIGFENDVVYRAAGDAESVGDALDTILFPNDPKFNTTVDNLILFDDAYASPLWPYGIFSIPNLTGWISHIEGVFLNIVDKISASTFYDSIEQDSVILVSHLTALTRPLTWVYDRATPTSDHFGDPAFLIGTQFTDRLQDGRSDDFLDGFAGNDRFRLSSGTDTVAGGEGTDAADLAGSAGQYDALKTADGTLFLLDRTGANGLKGLHDVERVTFQGTLLTTYKVEAGGLNGGIGKQVAYVAHQDGGAGVDALTGSAGDDRVFGLGGNDRLSGGRGLDLLHGGDGDDALVGSVGNDTIYGGAGNDTLRGDTGNDVLSGGVGSDRFVFRGPGFGNDVVGDFNIHEHGHDLLVFSADLFASTAAVLAAAHQQDDNVVIGVGTDSVTLIHTQLADLGAGDLLLA</sequence>
<dbReference type="InterPro" id="IPR001343">
    <property type="entry name" value="Hemolysn_Ca-bd"/>
</dbReference>
<keyword evidence="3" id="KW-0964">Secreted</keyword>
<dbReference type="RefSeq" id="WP_119780168.1">
    <property type="nucleotide sequence ID" value="NZ_QYUK01000011.1"/>
</dbReference>
<reference evidence="8 9" key="1">
    <citation type="submission" date="2018-09" db="EMBL/GenBank/DDBJ databases">
        <authorList>
            <person name="Zhu H."/>
        </authorList>
    </citation>
    <scope>NUCLEOTIDE SEQUENCE [LARGE SCALE GENOMIC DNA]</scope>
    <source>
        <strain evidence="8 9">K1W22B-8</strain>
    </source>
</reference>
<dbReference type="SUPFAM" id="SSF51120">
    <property type="entry name" value="beta-Roll"/>
    <property type="match status" value="2"/>
</dbReference>
<keyword evidence="9" id="KW-1185">Reference proteome</keyword>
<keyword evidence="7" id="KW-0472">Membrane</keyword>
<comment type="subcellular location">
    <subcellularLocation>
        <location evidence="1">Membrane</location>
    </subcellularLocation>
    <subcellularLocation>
        <location evidence="2">Secreted</location>
    </subcellularLocation>
</comment>
<dbReference type="Gene3D" id="3.40.50.1820">
    <property type="entry name" value="alpha/beta hydrolase"/>
    <property type="match status" value="1"/>
</dbReference>
<dbReference type="PANTHER" id="PTHR38340">
    <property type="entry name" value="S-LAYER PROTEIN"/>
    <property type="match status" value="1"/>
</dbReference>
<evidence type="ECO:0000313" key="8">
    <source>
        <dbReference type="EMBL" id="RJF89032.1"/>
    </source>
</evidence>
<dbReference type="InterPro" id="IPR018511">
    <property type="entry name" value="Hemolysin-typ_Ca-bd_CS"/>
</dbReference>
<dbReference type="OrthoDB" id="7242530at2"/>
<dbReference type="AlphaFoldDB" id="A0A418WGD2"/>
<proteinExistence type="predicted"/>
<evidence type="ECO:0000256" key="7">
    <source>
        <dbReference type="ARBA" id="ARBA00023136"/>
    </source>
</evidence>
<dbReference type="InterPro" id="IPR029058">
    <property type="entry name" value="AB_hydrolase_fold"/>
</dbReference>
<dbReference type="PANTHER" id="PTHR38340:SF1">
    <property type="entry name" value="S-LAYER PROTEIN"/>
    <property type="match status" value="1"/>
</dbReference>
<dbReference type="Pfam" id="PF00353">
    <property type="entry name" value="HemolysinCabind"/>
    <property type="match status" value="3"/>
</dbReference>
<dbReference type="InterPro" id="IPR050557">
    <property type="entry name" value="RTX_toxin/Mannuronan_C5-epim"/>
</dbReference>
<dbReference type="GO" id="GO:0016020">
    <property type="term" value="C:membrane"/>
    <property type="evidence" value="ECO:0007669"/>
    <property type="project" value="UniProtKB-SubCell"/>
</dbReference>
<dbReference type="PRINTS" id="PR00313">
    <property type="entry name" value="CABNDNGRPT"/>
</dbReference>
<keyword evidence="6" id="KW-0843">Virulence</keyword>
<comment type="caution">
    <text evidence="8">The sequence shown here is derived from an EMBL/GenBank/DDBJ whole genome shotgun (WGS) entry which is preliminary data.</text>
</comment>
<dbReference type="GO" id="GO:0005576">
    <property type="term" value="C:extracellular region"/>
    <property type="evidence" value="ECO:0007669"/>
    <property type="project" value="UniProtKB-SubCell"/>
</dbReference>
<evidence type="ECO:0000256" key="5">
    <source>
        <dbReference type="ARBA" id="ARBA00022737"/>
    </source>
</evidence>
<evidence type="ECO:0000256" key="3">
    <source>
        <dbReference type="ARBA" id="ARBA00022525"/>
    </source>
</evidence>
<dbReference type="GO" id="GO:0005509">
    <property type="term" value="F:calcium ion binding"/>
    <property type="evidence" value="ECO:0007669"/>
    <property type="project" value="InterPro"/>
</dbReference>
<dbReference type="GO" id="GO:0090729">
    <property type="term" value="F:toxin activity"/>
    <property type="evidence" value="ECO:0007669"/>
    <property type="project" value="UniProtKB-KW"/>
</dbReference>
<protein>
    <submittedName>
        <fullName evidence="8">Calcium-binding protein</fullName>
    </submittedName>
</protein>